<reference evidence="2 3" key="1">
    <citation type="submission" date="2019-08" db="EMBL/GenBank/DDBJ databases">
        <title>Whole genome of Aphis craccivora.</title>
        <authorList>
            <person name="Voronova N.V."/>
            <person name="Shulinski R.S."/>
            <person name="Bandarenka Y.V."/>
            <person name="Zhorov D.G."/>
            <person name="Warner D."/>
        </authorList>
    </citation>
    <scope>NUCLEOTIDE SEQUENCE [LARGE SCALE GENOMIC DNA]</scope>
    <source>
        <strain evidence="2">180601</strain>
        <tissue evidence="2">Whole Body</tissue>
    </source>
</reference>
<dbReference type="Proteomes" id="UP000478052">
    <property type="component" value="Unassembled WGS sequence"/>
</dbReference>
<accession>A0A6G0VIY5</accession>
<keyword evidence="3" id="KW-1185">Reference proteome</keyword>
<name>A0A6G0VIY5_APHCR</name>
<dbReference type="OrthoDB" id="6624036at2759"/>
<dbReference type="InterPro" id="IPR049012">
    <property type="entry name" value="Mutator_transp_dom"/>
</dbReference>
<dbReference type="EMBL" id="VUJU01017287">
    <property type="protein sequence ID" value="KAF0684069.1"/>
    <property type="molecule type" value="Genomic_DNA"/>
</dbReference>
<protein>
    <submittedName>
        <fullName evidence="2">YqaJ domain-containing protein</fullName>
    </submittedName>
</protein>
<evidence type="ECO:0000259" key="1">
    <source>
        <dbReference type="Pfam" id="PF20700"/>
    </source>
</evidence>
<evidence type="ECO:0000313" key="2">
    <source>
        <dbReference type="EMBL" id="KAF0684069.1"/>
    </source>
</evidence>
<dbReference type="Pfam" id="PF20700">
    <property type="entry name" value="Mutator"/>
    <property type="match status" value="1"/>
</dbReference>
<dbReference type="AlphaFoldDB" id="A0A6G0VIY5"/>
<feature type="non-terminal residue" evidence="2">
    <location>
        <position position="184"/>
    </location>
</feature>
<gene>
    <name evidence="2" type="ORF">FWK35_00036744</name>
</gene>
<feature type="domain" description="Mutator-like transposase" evidence="1">
    <location>
        <begin position="32"/>
        <end position="184"/>
    </location>
</feature>
<comment type="caution">
    <text evidence="2">The sequence shown here is derived from an EMBL/GenBank/DDBJ whole genome shotgun (WGS) entry which is preliminary data.</text>
</comment>
<proteinExistence type="predicted"/>
<evidence type="ECO:0000313" key="3">
    <source>
        <dbReference type="Proteomes" id="UP000478052"/>
    </source>
</evidence>
<organism evidence="2 3">
    <name type="scientific">Aphis craccivora</name>
    <name type="common">Cowpea aphid</name>
    <dbReference type="NCBI Taxonomy" id="307492"/>
    <lineage>
        <taxon>Eukaryota</taxon>
        <taxon>Metazoa</taxon>
        <taxon>Ecdysozoa</taxon>
        <taxon>Arthropoda</taxon>
        <taxon>Hexapoda</taxon>
        <taxon>Insecta</taxon>
        <taxon>Pterygota</taxon>
        <taxon>Neoptera</taxon>
        <taxon>Paraneoptera</taxon>
        <taxon>Hemiptera</taxon>
        <taxon>Sternorrhyncha</taxon>
        <taxon>Aphidomorpha</taxon>
        <taxon>Aphidoidea</taxon>
        <taxon>Aphididae</taxon>
        <taxon>Aphidini</taxon>
        <taxon>Aphis</taxon>
        <taxon>Aphis</taxon>
    </lineage>
</organism>
<sequence length="184" mass="20406">MSSDEIEVMDHSLCVEYENASADDTTLGSLEGRRIVNISHLFSQIQNNRHGNLQCSFLDMQFLSEQRRGYSSIFKFRCKMCGITSIITSENEHDSNYLPINKALVNGRIGHAQLTELSASAEIPFLSSVGYLNNLSLVSQSIQDTALEQIIQAGIEERRLAIECGNVDKDGVPMCTVIADGQWS</sequence>